<dbReference type="PANTHER" id="PTHR23272:SF193">
    <property type="entry name" value="OS07G0624100 PROTEIN"/>
    <property type="match status" value="1"/>
</dbReference>
<dbReference type="PANTHER" id="PTHR23272">
    <property type="entry name" value="BED FINGER-RELATED"/>
    <property type="match status" value="1"/>
</dbReference>
<protein>
    <submittedName>
        <fullName evidence="1">Uncharacterized protein</fullName>
    </submittedName>
</protein>
<reference evidence="1" key="1">
    <citation type="submission" date="2020-06" db="EMBL/GenBank/DDBJ databases">
        <authorList>
            <person name="Li T."/>
            <person name="Hu X."/>
            <person name="Zhang T."/>
            <person name="Song X."/>
            <person name="Zhang H."/>
            <person name="Dai N."/>
            <person name="Sheng W."/>
            <person name="Hou X."/>
            <person name="Wei L."/>
        </authorList>
    </citation>
    <scope>NUCLEOTIDE SEQUENCE</scope>
    <source>
        <strain evidence="1">KEN8</strain>
        <tissue evidence="1">Leaf</tissue>
    </source>
</reference>
<comment type="caution">
    <text evidence="1">The sequence shown here is derived from an EMBL/GenBank/DDBJ whole genome shotgun (WGS) entry which is preliminary data.</text>
</comment>
<name>A0AAW2QZF5_9LAMI</name>
<organism evidence="1">
    <name type="scientific">Sesamum calycinum</name>
    <dbReference type="NCBI Taxonomy" id="2727403"/>
    <lineage>
        <taxon>Eukaryota</taxon>
        <taxon>Viridiplantae</taxon>
        <taxon>Streptophyta</taxon>
        <taxon>Embryophyta</taxon>
        <taxon>Tracheophyta</taxon>
        <taxon>Spermatophyta</taxon>
        <taxon>Magnoliopsida</taxon>
        <taxon>eudicotyledons</taxon>
        <taxon>Gunneridae</taxon>
        <taxon>Pentapetalae</taxon>
        <taxon>asterids</taxon>
        <taxon>lamiids</taxon>
        <taxon>Lamiales</taxon>
        <taxon>Pedaliaceae</taxon>
        <taxon>Sesamum</taxon>
    </lineage>
</organism>
<gene>
    <name evidence="1" type="ORF">Scaly_0986100</name>
</gene>
<dbReference type="AlphaFoldDB" id="A0AAW2QZF5"/>
<reference evidence="1" key="2">
    <citation type="journal article" date="2024" name="Plant">
        <title>Genomic evolution and insights into agronomic trait innovations of Sesamum species.</title>
        <authorList>
            <person name="Miao H."/>
            <person name="Wang L."/>
            <person name="Qu L."/>
            <person name="Liu H."/>
            <person name="Sun Y."/>
            <person name="Le M."/>
            <person name="Wang Q."/>
            <person name="Wei S."/>
            <person name="Zheng Y."/>
            <person name="Lin W."/>
            <person name="Duan Y."/>
            <person name="Cao H."/>
            <person name="Xiong S."/>
            <person name="Wang X."/>
            <person name="Wei L."/>
            <person name="Li C."/>
            <person name="Ma Q."/>
            <person name="Ju M."/>
            <person name="Zhao R."/>
            <person name="Li G."/>
            <person name="Mu C."/>
            <person name="Tian Q."/>
            <person name="Mei H."/>
            <person name="Zhang T."/>
            <person name="Gao T."/>
            <person name="Zhang H."/>
        </authorList>
    </citation>
    <scope>NUCLEOTIDE SEQUENCE</scope>
    <source>
        <strain evidence="1">KEN8</strain>
    </source>
</reference>
<proteinExistence type="predicted"/>
<accession>A0AAW2QZF5</accession>
<sequence length="167" mass="19025">MSNSQSSPTVDLSDAQGQGIHMVQNQVSDDNVDNLDFEHGCDVDKDMVQDGLKGKDEHEAISRIRGAVRWNSTYLMLEAATCLKRAFDAYEDIDLAYMTDHSKKPFDGVPIEFDWDRAKLLLKFLKHFYNLTLCISGSSYVTSNIVFHEICEVDLLLKRWLNSEDVD</sequence>
<dbReference type="EMBL" id="JACGWM010000005">
    <property type="protein sequence ID" value="KAL0373045.1"/>
    <property type="molecule type" value="Genomic_DNA"/>
</dbReference>
<dbReference type="InterPro" id="IPR012337">
    <property type="entry name" value="RNaseH-like_sf"/>
</dbReference>
<evidence type="ECO:0000313" key="1">
    <source>
        <dbReference type="EMBL" id="KAL0373045.1"/>
    </source>
</evidence>
<dbReference type="SUPFAM" id="SSF53098">
    <property type="entry name" value="Ribonuclease H-like"/>
    <property type="match status" value="1"/>
</dbReference>